<sequence length="174" mass="18253">MNLTLKRGLAAALVTFAGFSAALAHGFTVGDLEIGHPWSRPTVAGATVGGGYLTITNEGTADDRLVSVSTDRAGAAQLHDMKVEDDVMKMREIEDGIAVPAGQTVELKPGGLHVMFLNLSQPFAEGEKIKATLTFEKAGTVEVEFVVQQPRGEEHGDAHAGHGAQDDHSAPKAP</sequence>
<evidence type="ECO:0000256" key="2">
    <source>
        <dbReference type="SAM" id="SignalP"/>
    </source>
</evidence>
<dbReference type="InterPro" id="IPR058248">
    <property type="entry name" value="Lxx211020-like"/>
</dbReference>
<feature type="region of interest" description="Disordered" evidence="1">
    <location>
        <begin position="149"/>
        <end position="174"/>
    </location>
</feature>
<keyword evidence="4" id="KW-1185">Reference proteome</keyword>
<proteinExistence type="predicted"/>
<dbReference type="EMBL" id="JANFPI010000002">
    <property type="protein sequence ID" value="MCX8996843.1"/>
    <property type="molecule type" value="Genomic_DNA"/>
</dbReference>
<dbReference type="SUPFAM" id="SSF110087">
    <property type="entry name" value="DR1885-like metal-binding protein"/>
    <property type="match status" value="1"/>
</dbReference>
<dbReference type="InterPro" id="IPR036182">
    <property type="entry name" value="PCuAC_sf"/>
</dbReference>
<feature type="chain" id="PRO_5042166303" evidence="2">
    <location>
        <begin position="25"/>
        <end position="174"/>
    </location>
</feature>
<dbReference type="AlphaFoldDB" id="A0AAE3MX28"/>
<dbReference type="PANTHER" id="PTHR36302:SF1">
    <property type="entry name" value="COPPER CHAPERONE PCU(A)C"/>
    <property type="match status" value="1"/>
</dbReference>
<feature type="compositionally biased region" description="Basic and acidic residues" evidence="1">
    <location>
        <begin position="151"/>
        <end position="174"/>
    </location>
</feature>
<evidence type="ECO:0000313" key="4">
    <source>
        <dbReference type="Proteomes" id="UP001208771"/>
    </source>
</evidence>
<gene>
    <name evidence="3" type="ORF">NOF55_06975</name>
</gene>
<organism evidence="3 4">
    <name type="scientific">Ectorhizobium quercum</name>
    <dbReference type="NCBI Taxonomy" id="2965071"/>
    <lineage>
        <taxon>Bacteria</taxon>
        <taxon>Pseudomonadati</taxon>
        <taxon>Pseudomonadota</taxon>
        <taxon>Alphaproteobacteria</taxon>
        <taxon>Hyphomicrobiales</taxon>
        <taxon>Rhizobiaceae</taxon>
        <taxon>Ectorhizobium</taxon>
    </lineage>
</organism>
<dbReference type="Proteomes" id="UP001208771">
    <property type="component" value="Unassembled WGS sequence"/>
</dbReference>
<dbReference type="Gene3D" id="2.60.40.1890">
    <property type="entry name" value="PCu(A)C copper chaperone"/>
    <property type="match status" value="1"/>
</dbReference>
<dbReference type="Pfam" id="PF04314">
    <property type="entry name" value="PCuAC"/>
    <property type="match status" value="1"/>
</dbReference>
<keyword evidence="2" id="KW-0732">Signal</keyword>
<comment type="caution">
    <text evidence="3">The sequence shown here is derived from an EMBL/GenBank/DDBJ whole genome shotgun (WGS) entry which is preliminary data.</text>
</comment>
<dbReference type="RefSeq" id="WP_306410618.1">
    <property type="nucleotide sequence ID" value="NZ_JANFPI010000002.1"/>
</dbReference>
<protein>
    <submittedName>
        <fullName evidence="3">Copper chaperone PCu(A)C</fullName>
    </submittedName>
</protein>
<evidence type="ECO:0000256" key="1">
    <source>
        <dbReference type="SAM" id="MobiDB-lite"/>
    </source>
</evidence>
<dbReference type="PANTHER" id="PTHR36302">
    <property type="entry name" value="BLR7088 PROTEIN"/>
    <property type="match status" value="1"/>
</dbReference>
<reference evidence="3" key="1">
    <citation type="submission" date="2022-07" db="EMBL/GenBank/DDBJ databases">
        <title>Ectorhizobium quercum gen.nov., sp. nov.</title>
        <authorList>
            <person name="Ma T."/>
            <person name="Li Y."/>
        </authorList>
    </citation>
    <scope>NUCLEOTIDE SEQUENCE</scope>
    <source>
        <strain evidence="3">BDR2-2</strain>
    </source>
</reference>
<feature type="signal peptide" evidence="2">
    <location>
        <begin position="1"/>
        <end position="24"/>
    </location>
</feature>
<name>A0AAE3MX28_9HYPH</name>
<dbReference type="InterPro" id="IPR007410">
    <property type="entry name" value="LpqE-like"/>
</dbReference>
<evidence type="ECO:0000313" key="3">
    <source>
        <dbReference type="EMBL" id="MCX8996843.1"/>
    </source>
</evidence>
<accession>A0AAE3MX28</accession>